<gene>
    <name evidence="2" type="ORF">PECUL_23A060578</name>
</gene>
<dbReference type="AlphaFoldDB" id="A0AAD1R947"/>
<feature type="non-terminal residue" evidence="2">
    <location>
        <position position="1"/>
    </location>
</feature>
<reference evidence="2" key="1">
    <citation type="submission" date="2022-03" db="EMBL/GenBank/DDBJ databases">
        <authorList>
            <person name="Alioto T."/>
            <person name="Alioto T."/>
            <person name="Gomez Garrido J."/>
        </authorList>
    </citation>
    <scope>NUCLEOTIDE SEQUENCE</scope>
</reference>
<dbReference type="Proteomes" id="UP001295444">
    <property type="component" value="Chromosome 01"/>
</dbReference>
<dbReference type="EMBL" id="OW240912">
    <property type="protein sequence ID" value="CAH2226211.1"/>
    <property type="molecule type" value="Genomic_DNA"/>
</dbReference>
<keyword evidence="3" id="KW-1185">Reference proteome</keyword>
<feature type="region of interest" description="Disordered" evidence="1">
    <location>
        <begin position="1"/>
        <end position="25"/>
    </location>
</feature>
<feature type="compositionally biased region" description="Polar residues" evidence="1">
    <location>
        <begin position="1"/>
        <end position="17"/>
    </location>
</feature>
<evidence type="ECO:0000313" key="2">
    <source>
        <dbReference type="EMBL" id="CAH2226211.1"/>
    </source>
</evidence>
<sequence>ENLCTDSISQGTVSPAQPSRPFSSLSSRLMTAPPTFTRGGHFLIAAPDRIIHSVGTTTILYRKIFAASQVLPAKLFG</sequence>
<evidence type="ECO:0000313" key="3">
    <source>
        <dbReference type="Proteomes" id="UP001295444"/>
    </source>
</evidence>
<name>A0AAD1R947_PELCU</name>
<protein>
    <submittedName>
        <fullName evidence="2">Uncharacterized protein</fullName>
    </submittedName>
</protein>
<proteinExistence type="predicted"/>
<organism evidence="2 3">
    <name type="scientific">Pelobates cultripes</name>
    <name type="common">Western spadefoot toad</name>
    <dbReference type="NCBI Taxonomy" id="61616"/>
    <lineage>
        <taxon>Eukaryota</taxon>
        <taxon>Metazoa</taxon>
        <taxon>Chordata</taxon>
        <taxon>Craniata</taxon>
        <taxon>Vertebrata</taxon>
        <taxon>Euteleostomi</taxon>
        <taxon>Amphibia</taxon>
        <taxon>Batrachia</taxon>
        <taxon>Anura</taxon>
        <taxon>Pelobatoidea</taxon>
        <taxon>Pelobatidae</taxon>
        <taxon>Pelobates</taxon>
    </lineage>
</organism>
<evidence type="ECO:0000256" key="1">
    <source>
        <dbReference type="SAM" id="MobiDB-lite"/>
    </source>
</evidence>
<accession>A0AAD1R947</accession>